<comment type="caution">
    <text evidence="1">The sequence shown here is derived from an EMBL/GenBank/DDBJ whole genome shotgun (WGS) entry which is preliminary data.</text>
</comment>
<reference evidence="1 2" key="1">
    <citation type="submission" date="2020-08" db="EMBL/GenBank/DDBJ databases">
        <title>Genomic Encyclopedia of Type Strains, Phase IV (KMG-IV): sequencing the most valuable type-strain genomes for metagenomic binning, comparative biology and taxonomic classification.</title>
        <authorList>
            <person name="Goeker M."/>
        </authorList>
    </citation>
    <scope>NUCLEOTIDE SEQUENCE [LARGE SCALE GENOMIC DNA]</scope>
    <source>
        <strain evidence="1 2">DSM 106739</strain>
    </source>
</reference>
<dbReference type="SUPFAM" id="SSF53850">
    <property type="entry name" value="Periplasmic binding protein-like II"/>
    <property type="match status" value="1"/>
</dbReference>
<gene>
    <name evidence="1" type="ORF">GGR36_002317</name>
</gene>
<sequence length="253" mass="27466">MGLTPSLVAAACGQTYPIGIAALGYVAFLNERGEPAGYAVDQIRELERRTGCTFEVEILPGERLRRLGQLHQLAATPFTGKPPNDDAGRTWIGLSTNSMDLVVRADLAPSEADLQKILNDPGLVVGTVRGLNYGPAVQAMLDQLPASRRDVSDDESALARKFVAGRINATPGFALVYRRWLDREGLADATVAVPIASAGRIPGGWTLWRPPLTDADQQRITSALRAMRDDGTEERLLARYIGRTQATLARFRD</sequence>
<name>A0A840BND1_9RHOO</name>
<evidence type="ECO:0000313" key="1">
    <source>
        <dbReference type="EMBL" id="MBB4013009.1"/>
    </source>
</evidence>
<keyword evidence="2" id="KW-1185">Reference proteome</keyword>
<dbReference type="AlphaFoldDB" id="A0A840BND1"/>
<evidence type="ECO:0000313" key="2">
    <source>
        <dbReference type="Proteomes" id="UP000561045"/>
    </source>
</evidence>
<proteinExistence type="predicted"/>
<dbReference type="Proteomes" id="UP000561045">
    <property type="component" value="Unassembled WGS sequence"/>
</dbReference>
<protein>
    <submittedName>
        <fullName evidence="1">ABC-type amino acid transport substrate-binding protein</fullName>
    </submittedName>
</protein>
<organism evidence="1 2">
    <name type="scientific">Niveibacterium umoris</name>
    <dbReference type="NCBI Taxonomy" id="1193620"/>
    <lineage>
        <taxon>Bacteria</taxon>
        <taxon>Pseudomonadati</taxon>
        <taxon>Pseudomonadota</taxon>
        <taxon>Betaproteobacteria</taxon>
        <taxon>Rhodocyclales</taxon>
        <taxon>Rhodocyclaceae</taxon>
        <taxon>Niveibacterium</taxon>
    </lineage>
</organism>
<accession>A0A840BND1</accession>
<dbReference type="EMBL" id="JACIET010000001">
    <property type="protein sequence ID" value="MBB4013009.1"/>
    <property type="molecule type" value="Genomic_DNA"/>
</dbReference>
<dbReference type="RefSeq" id="WP_183634770.1">
    <property type="nucleotide sequence ID" value="NZ_BAABLE010000011.1"/>
</dbReference>